<comment type="subcellular location">
    <subcellularLocation>
        <location evidence="1 11">Cell membrane</location>
        <topology evidence="1 11">Multi-pass membrane protein</topology>
    </subcellularLocation>
</comment>
<keyword evidence="4" id="KW-0533">Nickel</keyword>
<dbReference type="Pfam" id="PF19300">
    <property type="entry name" value="BPD_transp_1_N"/>
    <property type="match status" value="1"/>
</dbReference>
<dbReference type="InterPro" id="IPR050045">
    <property type="entry name" value="Opp2B"/>
</dbReference>
<evidence type="ECO:0000256" key="6">
    <source>
        <dbReference type="ARBA" id="ARBA00022989"/>
    </source>
</evidence>
<evidence type="ECO:0000256" key="5">
    <source>
        <dbReference type="ARBA" id="ARBA00022692"/>
    </source>
</evidence>
<keyword evidence="6 11" id="KW-1133">Transmembrane helix</keyword>
<feature type="transmembrane region" description="Helical" evidence="11">
    <location>
        <begin position="279"/>
        <end position="302"/>
    </location>
</feature>
<evidence type="ECO:0000256" key="4">
    <source>
        <dbReference type="ARBA" id="ARBA00022596"/>
    </source>
</evidence>
<evidence type="ECO:0000256" key="2">
    <source>
        <dbReference type="ARBA" id="ARBA00022448"/>
    </source>
</evidence>
<keyword evidence="7" id="KW-0406">Ion transport</keyword>
<dbReference type="NCBIfam" id="NF007677">
    <property type="entry name" value="PRK10352.1"/>
    <property type="match status" value="1"/>
</dbReference>
<evidence type="ECO:0000259" key="12">
    <source>
        <dbReference type="PROSITE" id="PS50928"/>
    </source>
</evidence>
<dbReference type="NCBIfam" id="NF045470">
    <property type="entry name" value="Opp2B"/>
    <property type="match status" value="1"/>
</dbReference>
<dbReference type="GO" id="GO:0071916">
    <property type="term" value="F:dipeptide transmembrane transporter activity"/>
    <property type="evidence" value="ECO:0007669"/>
    <property type="project" value="TreeGrafter"/>
</dbReference>
<evidence type="ECO:0000256" key="11">
    <source>
        <dbReference type="RuleBase" id="RU363032"/>
    </source>
</evidence>
<evidence type="ECO:0000256" key="10">
    <source>
        <dbReference type="ARBA" id="ARBA00024202"/>
    </source>
</evidence>
<evidence type="ECO:0000256" key="7">
    <source>
        <dbReference type="ARBA" id="ARBA00023065"/>
    </source>
</evidence>
<feature type="transmembrane region" description="Helical" evidence="11">
    <location>
        <begin position="172"/>
        <end position="190"/>
    </location>
</feature>
<evidence type="ECO:0000313" key="13">
    <source>
        <dbReference type="EMBL" id="QAZ68472.1"/>
    </source>
</evidence>
<evidence type="ECO:0000256" key="1">
    <source>
        <dbReference type="ARBA" id="ARBA00004651"/>
    </source>
</evidence>
<keyword evidence="9 11" id="KW-0472">Membrane</keyword>
<comment type="similarity">
    <text evidence="10">Belongs to the binding-protein-dependent transport system permease family. OppBC subfamily.</text>
</comment>
<keyword evidence="2 11" id="KW-0813">Transport</keyword>
<dbReference type="RefSeq" id="WP_129353942.1">
    <property type="nucleotide sequence ID" value="NZ_CP026538.1"/>
</dbReference>
<gene>
    <name evidence="13" type="ORF">C3Y92_15045</name>
</gene>
<dbReference type="GO" id="GO:0015099">
    <property type="term" value="F:nickel cation transmembrane transporter activity"/>
    <property type="evidence" value="ECO:0007669"/>
    <property type="project" value="InterPro"/>
</dbReference>
<dbReference type="KEGG" id="dcb:C3Y92_15045"/>
<dbReference type="InterPro" id="IPR045621">
    <property type="entry name" value="BPD_transp_1_N"/>
</dbReference>
<dbReference type="CDD" id="cd06261">
    <property type="entry name" value="TM_PBP2"/>
    <property type="match status" value="1"/>
</dbReference>
<evidence type="ECO:0000256" key="3">
    <source>
        <dbReference type="ARBA" id="ARBA00022475"/>
    </source>
</evidence>
<dbReference type="EMBL" id="CP026538">
    <property type="protein sequence ID" value="QAZ68472.1"/>
    <property type="molecule type" value="Genomic_DNA"/>
</dbReference>
<dbReference type="AlphaFoldDB" id="A0A4V0YR40"/>
<dbReference type="PROSITE" id="PS50928">
    <property type="entry name" value="ABC_TM1"/>
    <property type="match status" value="1"/>
</dbReference>
<feature type="transmembrane region" description="Helical" evidence="11">
    <location>
        <begin position="104"/>
        <end position="125"/>
    </location>
</feature>
<dbReference type="InterPro" id="IPR035906">
    <property type="entry name" value="MetI-like_sf"/>
</dbReference>
<protein>
    <submittedName>
        <fullName evidence="13">Nickel ABC transporter permease subunit NikB</fullName>
    </submittedName>
</protein>
<dbReference type="PANTHER" id="PTHR43163">
    <property type="entry name" value="DIPEPTIDE TRANSPORT SYSTEM PERMEASE PROTEIN DPPB-RELATED"/>
    <property type="match status" value="1"/>
</dbReference>
<dbReference type="Pfam" id="PF00528">
    <property type="entry name" value="BPD_transp_1"/>
    <property type="match status" value="1"/>
</dbReference>
<organism evidence="13 14">
    <name type="scientific">Solidesulfovibrio carbinolicus</name>
    <dbReference type="NCBI Taxonomy" id="296842"/>
    <lineage>
        <taxon>Bacteria</taxon>
        <taxon>Pseudomonadati</taxon>
        <taxon>Thermodesulfobacteriota</taxon>
        <taxon>Desulfovibrionia</taxon>
        <taxon>Desulfovibrionales</taxon>
        <taxon>Desulfovibrionaceae</taxon>
        <taxon>Solidesulfovibrio</taxon>
    </lineage>
</organism>
<evidence type="ECO:0000313" key="14">
    <source>
        <dbReference type="Proteomes" id="UP000293296"/>
    </source>
</evidence>
<dbReference type="InterPro" id="IPR000515">
    <property type="entry name" value="MetI-like"/>
</dbReference>
<proteinExistence type="inferred from homology"/>
<keyword evidence="5 11" id="KW-0812">Transmembrane</keyword>
<keyword evidence="3" id="KW-1003">Cell membrane</keyword>
<feature type="domain" description="ABC transmembrane type-1" evidence="12">
    <location>
        <begin position="98"/>
        <end position="295"/>
    </location>
</feature>
<evidence type="ECO:0000256" key="8">
    <source>
        <dbReference type="ARBA" id="ARBA00023112"/>
    </source>
</evidence>
<dbReference type="PANTHER" id="PTHR43163:SF6">
    <property type="entry name" value="DIPEPTIDE TRANSPORT SYSTEM PERMEASE PROTEIN DPPB-RELATED"/>
    <property type="match status" value="1"/>
</dbReference>
<dbReference type="Gene3D" id="1.10.3720.10">
    <property type="entry name" value="MetI-like"/>
    <property type="match status" value="1"/>
</dbReference>
<dbReference type="OrthoDB" id="9778910at2"/>
<dbReference type="GO" id="GO:0005886">
    <property type="term" value="C:plasma membrane"/>
    <property type="evidence" value="ECO:0007669"/>
    <property type="project" value="UniProtKB-SubCell"/>
</dbReference>
<keyword evidence="8" id="KW-0921">Nickel transport</keyword>
<dbReference type="Proteomes" id="UP000293296">
    <property type="component" value="Chromosome"/>
</dbReference>
<reference evidence="13 14" key="1">
    <citation type="submission" date="2018-02" db="EMBL/GenBank/DDBJ databases">
        <title>Genome sequence of Desulfovibrio carbinolicus DSM 3852.</title>
        <authorList>
            <person name="Wilbanks E."/>
            <person name="Skennerton C.T."/>
            <person name="Orphan V.J."/>
        </authorList>
    </citation>
    <scope>NUCLEOTIDE SEQUENCE [LARGE SCALE GENOMIC DNA]</scope>
    <source>
        <strain evidence="13 14">DSM 3852</strain>
    </source>
</reference>
<keyword evidence="14" id="KW-1185">Reference proteome</keyword>
<accession>A0A4V0YR40</accession>
<name>A0A4V0YR40_9BACT</name>
<feature type="transmembrane region" description="Helical" evidence="11">
    <location>
        <begin position="137"/>
        <end position="160"/>
    </location>
</feature>
<sequence length="315" mass="34303">MLSYILRRLAVLPVILLAVSLVIFAILRLAPGDPALSYLRLSQIPPTTENLAIARETLGLDKPLSDQYATWLTRAARLDFGRSYVTGRPVMDEILYYLPATLELAGASLLITLGLSVPMGVAAALKRDTALDHLTRAVAFAGVSIPNFWFGFLLVWLFSVELGWLPPLGRGGLSHLVMPAVSLALMSLAVNTRLIRASMLETMHHRFILYARARGVGEGTVVWRHMFVNALIPILTATGMHVGELLGGAVVVESVFSWPGVGRYAVSSIYNRDFPVLQCFMLVMTVIFVVCNLAVDIAYAVADPRMRLGGQGGRA</sequence>
<dbReference type="SUPFAM" id="SSF161098">
    <property type="entry name" value="MetI-like"/>
    <property type="match status" value="1"/>
</dbReference>
<feature type="transmembrane region" description="Helical" evidence="11">
    <location>
        <begin position="9"/>
        <end position="30"/>
    </location>
</feature>
<evidence type="ECO:0000256" key="9">
    <source>
        <dbReference type="ARBA" id="ARBA00023136"/>
    </source>
</evidence>